<comment type="caution">
    <text evidence="1">The sequence shown here is derived from an EMBL/GenBank/DDBJ whole genome shotgun (WGS) entry which is preliminary data.</text>
</comment>
<dbReference type="InterPro" id="IPR037257">
    <property type="entry name" value="T2SS_E_N_sf"/>
</dbReference>
<protein>
    <recommendedName>
        <fullName evidence="3">Type II secretion system protein GspE N-terminal domain-containing protein</fullName>
    </recommendedName>
</protein>
<organism evidence="1 2">
    <name type="scientific">Aerophobetes bacterium</name>
    <dbReference type="NCBI Taxonomy" id="2030807"/>
    <lineage>
        <taxon>Bacteria</taxon>
        <taxon>Candidatus Aerophobota</taxon>
    </lineage>
</organism>
<evidence type="ECO:0000313" key="1">
    <source>
        <dbReference type="EMBL" id="TET61505.1"/>
    </source>
</evidence>
<evidence type="ECO:0008006" key="3">
    <source>
        <dbReference type="Google" id="ProtNLM"/>
    </source>
</evidence>
<reference evidence="1 2" key="1">
    <citation type="submission" date="2019-03" db="EMBL/GenBank/DDBJ databases">
        <title>Metabolic potential of uncultured bacteria and archaea associated with petroleum seepage in deep-sea sediments.</title>
        <authorList>
            <person name="Dong X."/>
            <person name="Hubert C."/>
        </authorList>
    </citation>
    <scope>NUCLEOTIDE SEQUENCE [LARGE SCALE GENOMIC DNA]</scope>
    <source>
        <strain evidence="1">E29_bin52</strain>
    </source>
</reference>
<sequence length="77" mass="8902">MEDYFEKKKRLGAILRSVAVLSNNQLNKALEIQKGEKKRRLLGEILLEEGLVDEKTLRETLSLQKTKKGWLGKHLIL</sequence>
<accession>A0A523W3B3</accession>
<evidence type="ECO:0000313" key="2">
    <source>
        <dbReference type="Proteomes" id="UP000319130"/>
    </source>
</evidence>
<dbReference type="EMBL" id="SOIZ01000242">
    <property type="protein sequence ID" value="TET61505.1"/>
    <property type="molecule type" value="Genomic_DNA"/>
</dbReference>
<dbReference type="AlphaFoldDB" id="A0A523W3B3"/>
<dbReference type="SUPFAM" id="SSF160246">
    <property type="entry name" value="EspE N-terminal domain-like"/>
    <property type="match status" value="1"/>
</dbReference>
<gene>
    <name evidence="1" type="ORF">E3J48_05500</name>
</gene>
<dbReference type="Proteomes" id="UP000319130">
    <property type="component" value="Unassembled WGS sequence"/>
</dbReference>
<proteinExistence type="predicted"/>
<name>A0A523W3B3_UNCAE</name>